<name>A0A3P7NRR0_DIBLA</name>
<keyword evidence="2" id="KW-1185">Reference proteome</keyword>
<dbReference type="EMBL" id="UYRU01050885">
    <property type="protein sequence ID" value="VDN11172.1"/>
    <property type="molecule type" value="Genomic_DNA"/>
</dbReference>
<organism evidence="1 2">
    <name type="scientific">Dibothriocephalus latus</name>
    <name type="common">Fish tapeworm</name>
    <name type="synonym">Diphyllobothrium latum</name>
    <dbReference type="NCBI Taxonomy" id="60516"/>
    <lineage>
        <taxon>Eukaryota</taxon>
        <taxon>Metazoa</taxon>
        <taxon>Spiralia</taxon>
        <taxon>Lophotrochozoa</taxon>
        <taxon>Platyhelminthes</taxon>
        <taxon>Cestoda</taxon>
        <taxon>Eucestoda</taxon>
        <taxon>Diphyllobothriidea</taxon>
        <taxon>Diphyllobothriidae</taxon>
        <taxon>Dibothriocephalus</taxon>
    </lineage>
</organism>
<gene>
    <name evidence="1" type="ORF">DILT_LOCUS7003</name>
</gene>
<evidence type="ECO:0000313" key="1">
    <source>
        <dbReference type="EMBL" id="VDN11172.1"/>
    </source>
</evidence>
<dbReference type="AlphaFoldDB" id="A0A3P7NRR0"/>
<dbReference type="Proteomes" id="UP000281553">
    <property type="component" value="Unassembled WGS sequence"/>
</dbReference>
<accession>A0A3P7NRR0</accession>
<protein>
    <submittedName>
        <fullName evidence="1">Uncharacterized protein</fullName>
    </submittedName>
</protein>
<reference evidence="1 2" key="1">
    <citation type="submission" date="2018-11" db="EMBL/GenBank/DDBJ databases">
        <authorList>
            <consortium name="Pathogen Informatics"/>
        </authorList>
    </citation>
    <scope>NUCLEOTIDE SEQUENCE [LARGE SCALE GENOMIC DNA]</scope>
</reference>
<sequence>MPPPPHTYSHEELFNASASPCSSAPLSEDMDTVVSVPRELERAEGMGFHDKHRIAFVVGLTSEAREGKYGLTYLQRLLYSPQPIQAVL</sequence>
<proteinExistence type="predicted"/>
<evidence type="ECO:0000313" key="2">
    <source>
        <dbReference type="Proteomes" id="UP000281553"/>
    </source>
</evidence>